<reference evidence="1 2" key="1">
    <citation type="journal article" date="2012" name="Int. J. Syst. Evol. Microbiol.">
        <title>Vibrio caribbeanicus sp. nov., isolated from the marine sponge Scleritoderma cyanea.</title>
        <authorList>
            <person name="Hoffmann M."/>
            <person name="Monday S.R."/>
            <person name="Allard M.W."/>
            <person name="Strain E.A."/>
            <person name="Whittaker P."/>
            <person name="Naum M."/>
            <person name="McCarthy P.J."/>
            <person name="Lopez J.V."/>
            <person name="Fischer M."/>
            <person name="Brown E.W."/>
        </authorList>
    </citation>
    <scope>NUCLEOTIDE SEQUENCE [LARGE SCALE GENOMIC DNA]</scope>
    <source>
        <strain evidence="1 2">ATCC BAA-2122</strain>
    </source>
</reference>
<dbReference type="NCBIfam" id="TIGR02167">
    <property type="entry name" value="Liste_lipo_26"/>
    <property type="match status" value="2"/>
</dbReference>
<gene>
    <name evidence="1" type="ORF">VIBC2010_14589</name>
</gene>
<protein>
    <recommendedName>
        <fullName evidence="3">Lipoprotein</fullName>
    </recommendedName>
</protein>
<evidence type="ECO:0000313" key="2">
    <source>
        <dbReference type="Proteomes" id="UP000002943"/>
    </source>
</evidence>
<comment type="caution">
    <text evidence="1">The sequence shown here is derived from an EMBL/GenBank/DDBJ whole genome shotgun (WGS) entry which is preliminary data.</text>
</comment>
<dbReference type="Pfam" id="PF03382">
    <property type="entry name" value="DUF285"/>
    <property type="match status" value="2"/>
</dbReference>
<proteinExistence type="predicted"/>
<name>E3BGB8_9VIBR</name>
<keyword evidence="2" id="KW-1185">Reference proteome</keyword>
<accession>E3BGB8</accession>
<dbReference type="InterPro" id="IPR005046">
    <property type="entry name" value="DUF285"/>
</dbReference>
<sequence length="199" mass="21922">MKCLKAPKPLTNPSVTGIPPKVKNMRAMFESASAFNQDIGGWNTSKVSDMHGIFKQATSFDQDISQWDTSNVKGPIGSNSVTCNNSAIGTTFNHQGHTYLVVNDESIKDQAQLDKLELGEIRFCTSHVTDMDGLFKGRDYFNADISDWDTSEVVKMGEMFEGATTFNQPIGNWDTSKVRDMKGMFEVPPPLTNPSVTGI</sequence>
<dbReference type="Proteomes" id="UP000002943">
    <property type="component" value="Unassembled WGS sequence"/>
</dbReference>
<dbReference type="InterPro" id="IPR011889">
    <property type="entry name" value="Liste_lipo_26"/>
</dbReference>
<dbReference type="EMBL" id="AEIU01000042">
    <property type="protein sequence ID" value="EFP97898.1"/>
    <property type="molecule type" value="Genomic_DNA"/>
</dbReference>
<dbReference type="AlphaFoldDB" id="E3BGB8"/>
<feature type="non-terminal residue" evidence="1">
    <location>
        <position position="199"/>
    </location>
</feature>
<evidence type="ECO:0008006" key="3">
    <source>
        <dbReference type="Google" id="ProtNLM"/>
    </source>
</evidence>
<dbReference type="eggNOG" id="COG3291">
    <property type="taxonomic scope" value="Bacteria"/>
</dbReference>
<organism evidence="1 2">
    <name type="scientific">Vibrio caribbeanicus ATCC BAA-2122</name>
    <dbReference type="NCBI Taxonomy" id="796620"/>
    <lineage>
        <taxon>Bacteria</taxon>
        <taxon>Pseudomonadati</taxon>
        <taxon>Pseudomonadota</taxon>
        <taxon>Gammaproteobacteria</taxon>
        <taxon>Vibrionales</taxon>
        <taxon>Vibrionaceae</taxon>
        <taxon>Vibrio</taxon>
    </lineage>
</organism>
<dbReference type="STRING" id="796620.VIBC2010_14589"/>
<evidence type="ECO:0000313" key="1">
    <source>
        <dbReference type="EMBL" id="EFP97898.1"/>
    </source>
</evidence>